<evidence type="ECO:0000256" key="9">
    <source>
        <dbReference type="ARBA" id="ARBA00023136"/>
    </source>
</evidence>
<reference evidence="13" key="2">
    <citation type="submission" date="2021-04" db="EMBL/GenBank/DDBJ databases">
        <authorList>
            <person name="Gilroy R."/>
        </authorList>
    </citation>
    <scope>NUCLEOTIDE SEQUENCE</scope>
    <source>
        <strain evidence="13">CHK192-9172</strain>
    </source>
</reference>
<evidence type="ECO:0000256" key="8">
    <source>
        <dbReference type="ARBA" id="ARBA00022989"/>
    </source>
</evidence>
<feature type="domain" description="Penicillin-binding protein transpeptidase" evidence="11">
    <location>
        <begin position="609"/>
        <end position="909"/>
    </location>
</feature>
<dbReference type="GO" id="GO:0008658">
    <property type="term" value="F:penicillin binding"/>
    <property type="evidence" value="ECO:0007669"/>
    <property type="project" value="InterPro"/>
</dbReference>
<dbReference type="AlphaFoldDB" id="A0A9D2IGQ0"/>
<dbReference type="Gene3D" id="3.40.710.10">
    <property type="entry name" value="DD-peptidase/beta-lactamase superfamily"/>
    <property type="match status" value="1"/>
</dbReference>
<sequence>MKKNRKDKNRLEKIPREYLVLGVFLLLAVLLVGRVFLLQIINGKEYRENFQLQIRREIEIKGTRGCIYDRNGELLAGNQTVMNVVLEDSGSYDSQRERNLTLNGEICRILKILRENREEIRNELKIEPDGEEGYRYTVEGRERLRFLADIYGRQNIQDLTEAEENADANEVMEYLTGEDRFCLEREGGKPYTSEEKLRYGLPEKWSREDMLAAAGIRYMLSLKSYQRYEAVILSRAVSEKTQAAILENQDSLPGCGIREDSIRVYTGGDAFGPVLGYTGEISAEELEKARGEYDSGAIVGRSGMEQYLDRDLQGTDGIREVYVNNVGKVQEDRGIVKEPSAGDDVYLTIDKELQEQVYHILEKKIAQILLDNMINTKTFDKSSVSDASDIKIPVYAVYSALVTNHIIDLKQLKGEELSETGKKISGVLEAEKDQALKDIMANLRSGKEKRQGEDSPMGLYEDFIIENLPLEEKKEISEEAKEQWEAGEISIKEYLKALIARSVISQEVFAREETYLTGEELYEYLITYIREFLEESEEFEELVCSVSLKEDKIPPAQICLLLYEQGVLEEDEDKEALQKGTLSPWTFVRKKIGDLKIHPSWLALDPCSGSAVVTDVETGQVLACVSYPGYDSNRLANEMDTQYYYQLYNDKSVPFYNRATQQLSAPGSTFKPVTIMAGMEEGVINASTEVFCDGVFDKVTPHLRCWNHSGHGRVSSPAAALRHSCNDYLCEVSWRLGMKGRNEYSDDQALRSLEKYAEMVGLNEKSGIELPESQPRVSDEAAIPSAIGQGTHNYSTTQLGRYAAVLASRGSVYKLSLIRQKGDTPKEPERAGSAELSPAVWDQVQEGMEQYIENTGIFDGFSVKTAGKSGTAQESRSRPDHGLFIGYAPGEDPEVSVAVRITNGYTSGNAVSCGRQILECIFPESAD</sequence>
<proteinExistence type="inferred from homology"/>
<dbReference type="Proteomes" id="UP000824024">
    <property type="component" value="Unassembled WGS sequence"/>
</dbReference>
<evidence type="ECO:0000256" key="3">
    <source>
        <dbReference type="ARBA" id="ARBA00007171"/>
    </source>
</evidence>
<evidence type="ECO:0000256" key="2">
    <source>
        <dbReference type="ARBA" id="ARBA00004236"/>
    </source>
</evidence>
<evidence type="ECO:0000256" key="6">
    <source>
        <dbReference type="ARBA" id="ARBA00022960"/>
    </source>
</evidence>
<evidence type="ECO:0000259" key="11">
    <source>
        <dbReference type="Pfam" id="PF00905"/>
    </source>
</evidence>
<dbReference type="GO" id="GO:0005886">
    <property type="term" value="C:plasma membrane"/>
    <property type="evidence" value="ECO:0007669"/>
    <property type="project" value="UniProtKB-SubCell"/>
</dbReference>
<dbReference type="Gene3D" id="3.90.1310.10">
    <property type="entry name" value="Penicillin-binding protein 2a (Domain 2)"/>
    <property type="match status" value="2"/>
</dbReference>
<feature type="domain" description="Penicillin-binding protein dimerisation" evidence="12">
    <location>
        <begin position="60"/>
        <end position="331"/>
    </location>
</feature>
<dbReference type="InterPro" id="IPR001460">
    <property type="entry name" value="PCN-bd_Tpept"/>
</dbReference>
<keyword evidence="7" id="KW-0573">Peptidoglycan synthesis</keyword>
<evidence type="ECO:0000256" key="5">
    <source>
        <dbReference type="ARBA" id="ARBA00022692"/>
    </source>
</evidence>
<evidence type="ECO:0000256" key="4">
    <source>
        <dbReference type="ARBA" id="ARBA00022475"/>
    </source>
</evidence>
<evidence type="ECO:0000256" key="1">
    <source>
        <dbReference type="ARBA" id="ARBA00004167"/>
    </source>
</evidence>
<keyword evidence="9" id="KW-0472">Membrane</keyword>
<dbReference type="PANTHER" id="PTHR30627">
    <property type="entry name" value="PEPTIDOGLYCAN D,D-TRANSPEPTIDASE"/>
    <property type="match status" value="1"/>
</dbReference>
<dbReference type="GO" id="GO:0071972">
    <property type="term" value="F:peptidoglycan L,D-transpeptidase activity"/>
    <property type="evidence" value="ECO:0007669"/>
    <property type="project" value="TreeGrafter"/>
</dbReference>
<dbReference type="InterPro" id="IPR012338">
    <property type="entry name" value="Beta-lactam/transpept-like"/>
</dbReference>
<keyword evidence="10" id="KW-0961">Cell wall biogenesis/degradation</keyword>
<comment type="subcellular location">
    <subcellularLocation>
        <location evidence="2">Cell membrane</location>
    </subcellularLocation>
    <subcellularLocation>
        <location evidence="1">Membrane</location>
        <topology evidence="1">Single-pass membrane protein</topology>
    </subcellularLocation>
</comment>
<dbReference type="PANTHER" id="PTHR30627:SF2">
    <property type="entry name" value="PEPTIDOGLYCAN D,D-TRANSPEPTIDASE MRDA"/>
    <property type="match status" value="1"/>
</dbReference>
<dbReference type="InterPro" id="IPR005311">
    <property type="entry name" value="PBP_dimer"/>
</dbReference>
<reference evidence="13" key="1">
    <citation type="journal article" date="2021" name="PeerJ">
        <title>Extensive microbial diversity within the chicken gut microbiome revealed by metagenomics and culture.</title>
        <authorList>
            <person name="Gilroy R."/>
            <person name="Ravi A."/>
            <person name="Getino M."/>
            <person name="Pursley I."/>
            <person name="Horton D.L."/>
            <person name="Alikhan N.F."/>
            <person name="Baker D."/>
            <person name="Gharbi K."/>
            <person name="Hall N."/>
            <person name="Watson M."/>
            <person name="Adriaenssens E.M."/>
            <person name="Foster-Nyarko E."/>
            <person name="Jarju S."/>
            <person name="Secka A."/>
            <person name="Antonio M."/>
            <person name="Oren A."/>
            <person name="Chaudhuri R.R."/>
            <person name="La Ragione R."/>
            <person name="Hildebrand F."/>
            <person name="Pallen M.J."/>
        </authorList>
    </citation>
    <scope>NUCLEOTIDE SEQUENCE</scope>
    <source>
        <strain evidence="13">CHK192-9172</strain>
    </source>
</reference>
<gene>
    <name evidence="13" type="ORF">IAA08_08430</name>
</gene>
<evidence type="ECO:0000256" key="7">
    <source>
        <dbReference type="ARBA" id="ARBA00022984"/>
    </source>
</evidence>
<keyword evidence="5" id="KW-0812">Transmembrane</keyword>
<dbReference type="Pfam" id="PF00905">
    <property type="entry name" value="Transpeptidase"/>
    <property type="match status" value="1"/>
</dbReference>
<organism evidence="13 14">
    <name type="scientific">Candidatus Eubacterium avistercoris</name>
    <dbReference type="NCBI Taxonomy" id="2838567"/>
    <lineage>
        <taxon>Bacteria</taxon>
        <taxon>Bacillati</taxon>
        <taxon>Bacillota</taxon>
        <taxon>Clostridia</taxon>
        <taxon>Eubacteriales</taxon>
        <taxon>Eubacteriaceae</taxon>
        <taxon>Eubacterium</taxon>
    </lineage>
</organism>
<evidence type="ECO:0000313" key="14">
    <source>
        <dbReference type="Proteomes" id="UP000824024"/>
    </source>
</evidence>
<comment type="caution">
    <text evidence="13">The sequence shown here is derived from an EMBL/GenBank/DDBJ whole genome shotgun (WGS) entry which is preliminary data.</text>
</comment>
<keyword evidence="6" id="KW-0133">Cell shape</keyword>
<evidence type="ECO:0008006" key="15">
    <source>
        <dbReference type="Google" id="ProtNLM"/>
    </source>
</evidence>
<dbReference type="EMBL" id="DXCH01000232">
    <property type="protein sequence ID" value="HIZ07946.1"/>
    <property type="molecule type" value="Genomic_DNA"/>
</dbReference>
<accession>A0A9D2IGQ0</accession>
<protein>
    <recommendedName>
        <fullName evidence="15">Penicillin-binding protein</fullName>
    </recommendedName>
</protein>
<dbReference type="SUPFAM" id="SSF56519">
    <property type="entry name" value="Penicillin binding protein dimerisation domain"/>
    <property type="match status" value="1"/>
</dbReference>
<keyword evidence="8" id="KW-1133">Transmembrane helix</keyword>
<dbReference type="GO" id="GO:0009252">
    <property type="term" value="P:peptidoglycan biosynthetic process"/>
    <property type="evidence" value="ECO:0007669"/>
    <property type="project" value="UniProtKB-KW"/>
</dbReference>
<comment type="similarity">
    <text evidence="3">Belongs to the transpeptidase family.</text>
</comment>
<evidence type="ECO:0000256" key="10">
    <source>
        <dbReference type="ARBA" id="ARBA00023316"/>
    </source>
</evidence>
<name>A0A9D2IGQ0_9FIRM</name>
<dbReference type="Pfam" id="PF03717">
    <property type="entry name" value="PBP_dimer"/>
    <property type="match status" value="1"/>
</dbReference>
<dbReference type="InterPro" id="IPR050515">
    <property type="entry name" value="Beta-lactam/transpept"/>
</dbReference>
<evidence type="ECO:0000259" key="12">
    <source>
        <dbReference type="Pfam" id="PF03717"/>
    </source>
</evidence>
<evidence type="ECO:0000313" key="13">
    <source>
        <dbReference type="EMBL" id="HIZ07946.1"/>
    </source>
</evidence>
<dbReference type="GO" id="GO:0071555">
    <property type="term" value="P:cell wall organization"/>
    <property type="evidence" value="ECO:0007669"/>
    <property type="project" value="UniProtKB-KW"/>
</dbReference>
<dbReference type="SUPFAM" id="SSF56601">
    <property type="entry name" value="beta-lactamase/transpeptidase-like"/>
    <property type="match status" value="1"/>
</dbReference>
<keyword evidence="4" id="KW-1003">Cell membrane</keyword>
<dbReference type="InterPro" id="IPR036138">
    <property type="entry name" value="PBP_dimer_sf"/>
</dbReference>
<dbReference type="GO" id="GO:0008360">
    <property type="term" value="P:regulation of cell shape"/>
    <property type="evidence" value="ECO:0007669"/>
    <property type="project" value="UniProtKB-KW"/>
</dbReference>